<comment type="caution">
    <text evidence="3">The sequence shown here is derived from an EMBL/GenBank/DDBJ whole genome shotgun (WGS) entry which is preliminary data.</text>
</comment>
<dbReference type="EMBL" id="AGNL01018318">
    <property type="protein sequence ID" value="EJK63322.1"/>
    <property type="molecule type" value="Genomic_DNA"/>
</dbReference>
<evidence type="ECO:0000313" key="3">
    <source>
        <dbReference type="EMBL" id="EJK63322.1"/>
    </source>
</evidence>
<accession>K0SYM3</accession>
<organism evidence="3 4">
    <name type="scientific">Thalassiosira oceanica</name>
    <name type="common">Marine diatom</name>
    <dbReference type="NCBI Taxonomy" id="159749"/>
    <lineage>
        <taxon>Eukaryota</taxon>
        <taxon>Sar</taxon>
        <taxon>Stramenopiles</taxon>
        <taxon>Ochrophyta</taxon>
        <taxon>Bacillariophyta</taxon>
        <taxon>Coscinodiscophyceae</taxon>
        <taxon>Thalassiosirophycidae</taxon>
        <taxon>Thalassiosirales</taxon>
        <taxon>Thalassiosiraceae</taxon>
        <taxon>Thalassiosira</taxon>
    </lineage>
</organism>
<keyword evidence="4" id="KW-1185">Reference proteome</keyword>
<dbReference type="Gene3D" id="2.20.110.10">
    <property type="entry name" value="Histone H3 K4-specific methyltransferase SET7/9 N-terminal domain"/>
    <property type="match status" value="1"/>
</dbReference>
<gene>
    <name evidence="3" type="ORF">THAOC_16028</name>
</gene>
<feature type="compositionally biased region" description="Polar residues" evidence="2">
    <location>
        <begin position="357"/>
        <end position="368"/>
    </location>
</feature>
<dbReference type="SUPFAM" id="SSF82185">
    <property type="entry name" value="Histone H3 K4-specific methyltransferase SET7/9 N-terminal domain"/>
    <property type="match status" value="1"/>
</dbReference>
<dbReference type="PRINTS" id="PR00929">
    <property type="entry name" value="ATHOOK"/>
</dbReference>
<dbReference type="InterPro" id="IPR003409">
    <property type="entry name" value="MORN"/>
</dbReference>
<dbReference type="PANTHER" id="PTHR23084">
    <property type="entry name" value="PHOSPHATIDYLINOSITOL-4-PHOSPHATE 5-KINASE RELATED"/>
    <property type="match status" value="1"/>
</dbReference>
<reference evidence="3 4" key="1">
    <citation type="journal article" date="2012" name="Genome Biol.">
        <title>Genome and low-iron response of an oceanic diatom adapted to chronic iron limitation.</title>
        <authorList>
            <person name="Lommer M."/>
            <person name="Specht M."/>
            <person name="Roy A.S."/>
            <person name="Kraemer L."/>
            <person name="Andreson R."/>
            <person name="Gutowska M.A."/>
            <person name="Wolf J."/>
            <person name="Bergner S.V."/>
            <person name="Schilhabel M.B."/>
            <person name="Klostermeier U.C."/>
            <person name="Beiko R.G."/>
            <person name="Rosenstiel P."/>
            <person name="Hippler M."/>
            <person name="Laroche J."/>
        </authorList>
    </citation>
    <scope>NUCLEOTIDE SEQUENCE [LARGE SCALE GENOMIC DNA]</scope>
    <source>
        <strain evidence="3 4">CCMP1005</strain>
    </source>
</reference>
<dbReference type="Proteomes" id="UP000266841">
    <property type="component" value="Unassembled WGS sequence"/>
</dbReference>
<dbReference type="AlphaFoldDB" id="K0SYM3"/>
<dbReference type="eggNOG" id="KOG0229">
    <property type="taxonomic scope" value="Eukaryota"/>
</dbReference>
<dbReference type="SMART" id="SM00698">
    <property type="entry name" value="MORN"/>
    <property type="match status" value="3"/>
</dbReference>
<proteinExistence type="predicted"/>
<dbReference type="GO" id="GO:0003677">
    <property type="term" value="F:DNA binding"/>
    <property type="evidence" value="ECO:0007669"/>
    <property type="project" value="InterPro"/>
</dbReference>
<feature type="compositionally biased region" description="Basic and acidic residues" evidence="2">
    <location>
        <begin position="319"/>
        <end position="345"/>
    </location>
</feature>
<dbReference type="OrthoDB" id="418492at2759"/>
<evidence type="ECO:0000256" key="1">
    <source>
        <dbReference type="ARBA" id="ARBA00022737"/>
    </source>
</evidence>
<keyword evidence="1" id="KW-0677">Repeat</keyword>
<evidence type="ECO:0000313" key="4">
    <source>
        <dbReference type="Proteomes" id="UP000266841"/>
    </source>
</evidence>
<protein>
    <recommendedName>
        <fullName evidence="5">MORN repeat-containing protein 5</fullName>
    </recommendedName>
</protein>
<dbReference type="SMART" id="SM00384">
    <property type="entry name" value="AT_hook"/>
    <property type="match status" value="3"/>
</dbReference>
<feature type="region of interest" description="Disordered" evidence="2">
    <location>
        <begin position="227"/>
        <end position="368"/>
    </location>
</feature>
<dbReference type="PANTHER" id="PTHR23084:SF263">
    <property type="entry name" value="MORN REPEAT-CONTAINING PROTEIN 1"/>
    <property type="match status" value="1"/>
</dbReference>
<sequence>MLYPNNECLPLRWRQHAMQPPALAGSGFIRFSSLPLLPRTSYLYDDTTRIRRYAVDLRCCCCCLCALWVGPPLGKPPTPLQDSLLALRLTLRLRYHVTSICAAAVSVLCGSVHRVANHRLLFAKGHQAALPIDLSSHSRSVVGIQLRTNLPTRNNHMMVQDNNDADAAAPARYTGTTSLQQAVLVPGSQEGQYEGMPPGPVPSSVSQRKQSGLPPVPLVLQLEDPSEVDGGAVASSISTLSPHSNEDGDGTGQQIGLDAETTIAEAAKPKRGRGRPRKNADKKGTKGRPRKDMAQGPPPSKTTVQSSQPGRRKRGRPSKGTELENAPEDKQHRRLRPDRNEKTSDYRGSIRNGAIVPSTSTGQRTADVSNAGSRYSVGYQAARRKKEEEEQVLANDVDCEYRGPLLDGKSHGKGSVIWEDGTVYEGDFKHGYRTGEGKLIASDGVIFYVGGFYRGALTNGKRTYPDGGVFEGRFHLGGRSKGIYTYPDGRVFEGEYTWFDVRPKGSRASTKGLLTFNSEDDLLDFEGDLMALDPDIDDRSGRRGKLRWKDGSSFDGTWVAGRFDDGTLRCREFLGHYPLAFREFFSCPFYNNWREGKYVGKFKDGEFDGWGIICWLESWTSGSYPDMPSGNCSGTFKGGTLQGHILWTKHHFWIRPSEDADIFFSGTAADGFIWPHVPSSMSPNGNNKCWDWPRPPTALCLNGWFCRTPFWRELRASNAEPNTTPS</sequence>
<evidence type="ECO:0000256" key="2">
    <source>
        <dbReference type="SAM" id="MobiDB-lite"/>
    </source>
</evidence>
<evidence type="ECO:0008006" key="5">
    <source>
        <dbReference type="Google" id="ProtNLM"/>
    </source>
</evidence>
<name>K0SYM3_THAOC</name>
<dbReference type="InterPro" id="IPR017956">
    <property type="entry name" value="AT_hook_DNA-bd_motif"/>
</dbReference>
<dbReference type="OMA" id="AMMRTER"/>
<feature type="region of interest" description="Disordered" evidence="2">
    <location>
        <begin position="189"/>
        <end position="212"/>
    </location>
</feature>